<dbReference type="SUPFAM" id="SSF103473">
    <property type="entry name" value="MFS general substrate transporter"/>
    <property type="match status" value="1"/>
</dbReference>
<comment type="subcellular location">
    <subcellularLocation>
        <location evidence="1">Membrane</location>
        <topology evidence="1">Multi-pass membrane protein</topology>
    </subcellularLocation>
</comment>
<evidence type="ECO:0000256" key="4">
    <source>
        <dbReference type="ARBA" id="ARBA00023136"/>
    </source>
</evidence>
<accession>A0AAV9QCG7</accession>
<evidence type="ECO:0000313" key="7">
    <source>
        <dbReference type="EMBL" id="KAK5538530.1"/>
    </source>
</evidence>
<sequence>MDIQNAKDHAGTVHLHHVPLPGETTDEKEIQVVMHDEQLPSNEVIHKTKSGAVYKTRNGLELIPTPSNDPNDPLNWPFMWKMSVLICVCLSSLMVAFSAAGIIPGFTEIAEAYHTSINRVAYLVSVHVLWLALGPIIWSALCDTYGRRPVYLASMLIQTVASIGCAKAPSYGVQIFTRMLQGFGASGSIAVGAGSIADIFFLHERGLYNGIWIWIAQSGPFVAPMVTGILIQETNWRWSLWLMAILCGAILVVMFFFLPETLYIRNLEDVDHIPTGEEVKHRKRLFAQTSFGRISPRPLDFIEFFRPLYMLRYPSVGLMALAWMAGVAMPDIGISNIIPLAYGGVYGWGPAGQGYANAGFLVGSFLGEVTAGNVSDFYIRWRVKKNGGVFVPEMRLHCMIPGLIIMPFALAGFGATIQHKTHWMGPTAMMALTIFGYQQLVSLGMAYGIDCYKPQAPYVAAAMVFCRQLFGFTVNYWLLPWVENSGFQNSYIAQGAVLAVFGCGPVVLLMIWGQKWRERAPVPHGFGTSQ</sequence>
<dbReference type="Gene3D" id="1.20.1250.20">
    <property type="entry name" value="MFS general substrate transporter like domains"/>
    <property type="match status" value="1"/>
</dbReference>
<feature type="transmembrane region" description="Helical" evidence="5">
    <location>
        <begin position="491"/>
        <end position="512"/>
    </location>
</feature>
<feature type="transmembrane region" description="Helical" evidence="5">
    <location>
        <begin position="238"/>
        <end position="258"/>
    </location>
</feature>
<dbReference type="PROSITE" id="PS50850">
    <property type="entry name" value="MFS"/>
    <property type="match status" value="1"/>
</dbReference>
<keyword evidence="3 5" id="KW-1133">Transmembrane helix</keyword>
<keyword evidence="2 5" id="KW-0812">Transmembrane</keyword>
<name>A0AAV9QCG7_9PEZI</name>
<evidence type="ECO:0000256" key="2">
    <source>
        <dbReference type="ARBA" id="ARBA00022692"/>
    </source>
</evidence>
<feature type="transmembrane region" description="Helical" evidence="5">
    <location>
        <begin position="423"/>
        <end position="446"/>
    </location>
</feature>
<feature type="transmembrane region" description="Helical" evidence="5">
    <location>
        <begin position="458"/>
        <end position="479"/>
    </location>
</feature>
<feature type="transmembrane region" description="Helical" evidence="5">
    <location>
        <begin position="150"/>
        <end position="171"/>
    </location>
</feature>
<dbReference type="InterPro" id="IPR036259">
    <property type="entry name" value="MFS_trans_sf"/>
</dbReference>
<gene>
    <name evidence="7" type="ORF">LTR25_004072</name>
</gene>
<evidence type="ECO:0000256" key="5">
    <source>
        <dbReference type="SAM" id="Phobius"/>
    </source>
</evidence>
<dbReference type="GO" id="GO:0005886">
    <property type="term" value="C:plasma membrane"/>
    <property type="evidence" value="ECO:0007669"/>
    <property type="project" value="TreeGrafter"/>
</dbReference>
<dbReference type="Pfam" id="PF07690">
    <property type="entry name" value="MFS_1"/>
    <property type="match status" value="1"/>
</dbReference>
<feature type="domain" description="Major facilitator superfamily (MFS) profile" evidence="6">
    <location>
        <begin position="84"/>
        <end position="530"/>
    </location>
</feature>
<organism evidence="7 8">
    <name type="scientific">Vermiconidia calcicola</name>
    <dbReference type="NCBI Taxonomy" id="1690605"/>
    <lineage>
        <taxon>Eukaryota</taxon>
        <taxon>Fungi</taxon>
        <taxon>Dikarya</taxon>
        <taxon>Ascomycota</taxon>
        <taxon>Pezizomycotina</taxon>
        <taxon>Dothideomycetes</taxon>
        <taxon>Dothideomycetidae</taxon>
        <taxon>Mycosphaerellales</taxon>
        <taxon>Extremaceae</taxon>
        <taxon>Vermiconidia</taxon>
    </lineage>
</organism>
<feature type="transmembrane region" description="Helical" evidence="5">
    <location>
        <begin position="119"/>
        <end position="138"/>
    </location>
</feature>
<feature type="transmembrane region" description="Helical" evidence="5">
    <location>
        <begin position="316"/>
        <end position="342"/>
    </location>
</feature>
<dbReference type="PANTHER" id="PTHR23502:SF2">
    <property type="entry name" value="TRANSPORTER, PUTATIVE (AFU_ORTHOLOGUE AFUA_2G08910)-RELATED"/>
    <property type="match status" value="1"/>
</dbReference>
<dbReference type="InterPro" id="IPR011701">
    <property type="entry name" value="MFS"/>
</dbReference>
<comment type="caution">
    <text evidence="7">The sequence shown here is derived from an EMBL/GenBank/DDBJ whole genome shotgun (WGS) entry which is preliminary data.</text>
</comment>
<keyword evidence="8" id="KW-1185">Reference proteome</keyword>
<feature type="transmembrane region" description="Helical" evidence="5">
    <location>
        <begin position="396"/>
        <end position="417"/>
    </location>
</feature>
<evidence type="ECO:0000313" key="8">
    <source>
        <dbReference type="Proteomes" id="UP001345827"/>
    </source>
</evidence>
<evidence type="ECO:0000256" key="3">
    <source>
        <dbReference type="ARBA" id="ARBA00022989"/>
    </source>
</evidence>
<dbReference type="PANTHER" id="PTHR23502">
    <property type="entry name" value="MAJOR FACILITATOR SUPERFAMILY"/>
    <property type="match status" value="1"/>
</dbReference>
<dbReference type="EMBL" id="JAXLQG010000006">
    <property type="protein sequence ID" value="KAK5538530.1"/>
    <property type="molecule type" value="Genomic_DNA"/>
</dbReference>
<feature type="transmembrane region" description="Helical" evidence="5">
    <location>
        <begin position="183"/>
        <end position="202"/>
    </location>
</feature>
<protein>
    <recommendedName>
        <fullName evidence="6">Major facilitator superfamily (MFS) profile domain-containing protein</fullName>
    </recommendedName>
</protein>
<evidence type="ECO:0000259" key="6">
    <source>
        <dbReference type="PROSITE" id="PS50850"/>
    </source>
</evidence>
<keyword evidence="4 5" id="KW-0472">Membrane</keyword>
<dbReference type="Proteomes" id="UP001345827">
    <property type="component" value="Unassembled WGS sequence"/>
</dbReference>
<proteinExistence type="predicted"/>
<feature type="transmembrane region" description="Helical" evidence="5">
    <location>
        <begin position="354"/>
        <end position="375"/>
    </location>
</feature>
<reference evidence="7 8" key="1">
    <citation type="submission" date="2023-06" db="EMBL/GenBank/DDBJ databases">
        <title>Black Yeasts Isolated from many extreme environments.</title>
        <authorList>
            <person name="Coleine C."/>
            <person name="Stajich J.E."/>
            <person name="Selbmann L."/>
        </authorList>
    </citation>
    <scope>NUCLEOTIDE SEQUENCE [LARGE SCALE GENOMIC DNA]</scope>
    <source>
        <strain evidence="7 8">CCFEE 5887</strain>
    </source>
</reference>
<evidence type="ECO:0000256" key="1">
    <source>
        <dbReference type="ARBA" id="ARBA00004141"/>
    </source>
</evidence>
<dbReference type="InterPro" id="IPR020846">
    <property type="entry name" value="MFS_dom"/>
</dbReference>
<dbReference type="GO" id="GO:0022857">
    <property type="term" value="F:transmembrane transporter activity"/>
    <property type="evidence" value="ECO:0007669"/>
    <property type="project" value="InterPro"/>
</dbReference>
<feature type="transmembrane region" description="Helical" evidence="5">
    <location>
        <begin position="84"/>
        <end position="107"/>
    </location>
</feature>
<dbReference type="AlphaFoldDB" id="A0AAV9QCG7"/>
<feature type="transmembrane region" description="Helical" evidence="5">
    <location>
        <begin position="211"/>
        <end position="232"/>
    </location>
</feature>